<keyword evidence="3" id="KW-1185">Reference proteome</keyword>
<dbReference type="GeneID" id="33320350"/>
<protein>
    <submittedName>
        <fullName evidence="2">DNA-binding protein</fullName>
    </submittedName>
</protein>
<accession>A0A2Z2MMP4</accession>
<evidence type="ECO:0000313" key="2">
    <source>
        <dbReference type="EMBL" id="ASJ03198.1"/>
    </source>
</evidence>
<organism evidence="2 3">
    <name type="scientific">Thermococcus profundus</name>
    <dbReference type="NCBI Taxonomy" id="49899"/>
    <lineage>
        <taxon>Archaea</taxon>
        <taxon>Methanobacteriati</taxon>
        <taxon>Methanobacteriota</taxon>
        <taxon>Thermococci</taxon>
        <taxon>Thermococcales</taxon>
        <taxon>Thermococcaceae</taxon>
        <taxon>Thermococcus</taxon>
    </lineage>
</organism>
<keyword evidence="2" id="KW-0238">DNA-binding</keyword>
<evidence type="ECO:0000259" key="1">
    <source>
        <dbReference type="Pfam" id="PF01978"/>
    </source>
</evidence>
<dbReference type="KEGG" id="tprf:A3L09_07995"/>
<dbReference type="InterPro" id="IPR036390">
    <property type="entry name" value="WH_DNA-bd_sf"/>
</dbReference>
<dbReference type="AlphaFoldDB" id="A0A2Z2MMP4"/>
<dbReference type="EMBL" id="CP014862">
    <property type="protein sequence ID" value="ASJ03198.1"/>
    <property type="molecule type" value="Genomic_DNA"/>
</dbReference>
<dbReference type="RefSeq" id="WP_088858454.1">
    <property type="nucleotide sequence ID" value="NZ_CP014862.1"/>
</dbReference>
<dbReference type="Pfam" id="PF01978">
    <property type="entry name" value="TrmB"/>
    <property type="match status" value="1"/>
</dbReference>
<dbReference type="OrthoDB" id="85694at2157"/>
<dbReference type="InterPro" id="IPR002831">
    <property type="entry name" value="Tscrpt_reg_TrmB_N"/>
</dbReference>
<dbReference type="SUPFAM" id="SSF46785">
    <property type="entry name" value="Winged helix' DNA-binding domain"/>
    <property type="match status" value="1"/>
</dbReference>
<dbReference type="Proteomes" id="UP000250179">
    <property type="component" value="Chromosome"/>
</dbReference>
<evidence type="ECO:0000313" key="3">
    <source>
        <dbReference type="Proteomes" id="UP000250179"/>
    </source>
</evidence>
<gene>
    <name evidence="2" type="ORF">A3L09_07995</name>
</gene>
<feature type="domain" description="Transcription regulator TrmB N-terminal" evidence="1">
    <location>
        <begin position="9"/>
        <end position="49"/>
    </location>
</feature>
<sequence length="88" mass="10020">MGRMEEVLDLIKSGVWDEREIAERLGISREEVEDIIRILESLGYVERVEFGSSSCETCPLKRICHGSCLRPTGNRAFSLTEKAFTLKK</sequence>
<dbReference type="InterPro" id="IPR036388">
    <property type="entry name" value="WH-like_DNA-bd_sf"/>
</dbReference>
<proteinExistence type="predicted"/>
<dbReference type="Gene3D" id="1.10.10.10">
    <property type="entry name" value="Winged helix-like DNA-binding domain superfamily/Winged helix DNA-binding domain"/>
    <property type="match status" value="1"/>
</dbReference>
<name>A0A2Z2MMP4_THEPR</name>
<dbReference type="GO" id="GO:0003677">
    <property type="term" value="F:DNA binding"/>
    <property type="evidence" value="ECO:0007669"/>
    <property type="project" value="UniProtKB-KW"/>
</dbReference>
<reference evidence="2 3" key="1">
    <citation type="submission" date="2016-03" db="EMBL/GenBank/DDBJ databases">
        <title>Complete genome sequence of Thermococcus profundus strain DT5432.</title>
        <authorList>
            <person name="Oger P.M."/>
        </authorList>
    </citation>
    <scope>NUCLEOTIDE SEQUENCE [LARGE SCALE GENOMIC DNA]</scope>
    <source>
        <strain evidence="2 3">DT 5432</strain>
    </source>
</reference>